<evidence type="ECO:0000313" key="2">
    <source>
        <dbReference type="EnsemblPlants" id="OBART07G03150.1"/>
    </source>
</evidence>
<dbReference type="AlphaFoldDB" id="A0A0D3GMA8"/>
<keyword evidence="1" id="KW-0472">Membrane</keyword>
<reference evidence="2" key="1">
    <citation type="journal article" date="2009" name="Rice">
        <title>De Novo Next Generation Sequencing of Plant Genomes.</title>
        <authorList>
            <person name="Rounsley S."/>
            <person name="Marri P.R."/>
            <person name="Yu Y."/>
            <person name="He R."/>
            <person name="Sisneros N."/>
            <person name="Goicoechea J.L."/>
            <person name="Lee S.J."/>
            <person name="Angelova A."/>
            <person name="Kudrna D."/>
            <person name="Luo M."/>
            <person name="Affourtit J."/>
            <person name="Desany B."/>
            <person name="Knight J."/>
            <person name="Niazi F."/>
            <person name="Egholm M."/>
            <person name="Wing R.A."/>
        </authorList>
    </citation>
    <scope>NUCLEOTIDE SEQUENCE [LARGE SCALE GENOMIC DNA]</scope>
    <source>
        <strain evidence="2">cv. IRGC 105608</strain>
    </source>
</reference>
<keyword evidence="1" id="KW-1133">Transmembrane helix</keyword>
<protein>
    <submittedName>
        <fullName evidence="2">Uncharacterized protein</fullName>
    </submittedName>
</protein>
<name>A0A0D3GMA8_9ORYZ</name>
<reference evidence="2" key="2">
    <citation type="submission" date="2015-03" db="UniProtKB">
        <authorList>
            <consortium name="EnsemblPlants"/>
        </authorList>
    </citation>
    <scope>IDENTIFICATION</scope>
</reference>
<evidence type="ECO:0000256" key="1">
    <source>
        <dbReference type="SAM" id="Phobius"/>
    </source>
</evidence>
<dbReference type="HOGENOM" id="CLU_1557648_0_0_1"/>
<evidence type="ECO:0000313" key="3">
    <source>
        <dbReference type="Proteomes" id="UP000026960"/>
    </source>
</evidence>
<dbReference type="EnsemblPlants" id="OBART07G03150.1">
    <property type="protein sequence ID" value="OBART07G03150.1"/>
    <property type="gene ID" value="OBART07G03150"/>
</dbReference>
<dbReference type="PaxDb" id="65489-OBART07G03150.1"/>
<dbReference type="Gramene" id="OBART07G03150.1">
    <property type="protein sequence ID" value="OBART07G03150.1"/>
    <property type="gene ID" value="OBART07G03150"/>
</dbReference>
<keyword evidence="3" id="KW-1185">Reference proteome</keyword>
<feature type="transmembrane region" description="Helical" evidence="1">
    <location>
        <begin position="87"/>
        <end position="116"/>
    </location>
</feature>
<proteinExistence type="predicted"/>
<accession>A0A0D3GMA8</accession>
<organism evidence="2">
    <name type="scientific">Oryza barthii</name>
    <dbReference type="NCBI Taxonomy" id="65489"/>
    <lineage>
        <taxon>Eukaryota</taxon>
        <taxon>Viridiplantae</taxon>
        <taxon>Streptophyta</taxon>
        <taxon>Embryophyta</taxon>
        <taxon>Tracheophyta</taxon>
        <taxon>Spermatophyta</taxon>
        <taxon>Magnoliopsida</taxon>
        <taxon>Liliopsida</taxon>
        <taxon>Poales</taxon>
        <taxon>Poaceae</taxon>
        <taxon>BOP clade</taxon>
        <taxon>Oryzoideae</taxon>
        <taxon>Oryzeae</taxon>
        <taxon>Oryzinae</taxon>
        <taxon>Oryza</taxon>
    </lineage>
</organism>
<dbReference type="Proteomes" id="UP000026960">
    <property type="component" value="Chromosome 7"/>
</dbReference>
<sequence>MAAPAWLPLLRAHRLGSGRRRYRRRAAADGLAQQWNSDGLLLDLDLLRFHSSLHEVFASSRYRGLAALRRRRGAGAMAEAEAAARRWVAVLMLLVLLAGTVALIGGGGGSSGWLLVREHGGGERHAVQCAWGVEPSGCCDGCRPILPLEDGEGRRKTERKRMDEKCEAVAWF</sequence>
<keyword evidence="1" id="KW-0812">Transmembrane</keyword>